<organism evidence="1 2">
    <name type="scientific">Rhizobium tumorigenes</name>
    <dbReference type="NCBI Taxonomy" id="2041385"/>
    <lineage>
        <taxon>Bacteria</taxon>
        <taxon>Pseudomonadati</taxon>
        <taxon>Pseudomonadota</taxon>
        <taxon>Alphaproteobacteria</taxon>
        <taxon>Hyphomicrobiales</taxon>
        <taxon>Rhizobiaceae</taxon>
        <taxon>Rhizobium/Agrobacterium group</taxon>
        <taxon>Rhizobium</taxon>
    </lineage>
</organism>
<accession>A0AAF1K2P6</accession>
<dbReference type="KEGG" id="rtu:PR017_10065"/>
<protein>
    <recommendedName>
        <fullName evidence="3">DUF945 domain-containing protein</fullName>
    </recommendedName>
</protein>
<dbReference type="RefSeq" id="WP_111222702.1">
    <property type="nucleotide sequence ID" value="NZ_CP117255.1"/>
</dbReference>
<dbReference type="EMBL" id="CP117255">
    <property type="protein sequence ID" value="WFR94190.1"/>
    <property type="molecule type" value="Genomic_DNA"/>
</dbReference>
<evidence type="ECO:0000313" key="2">
    <source>
        <dbReference type="Proteomes" id="UP000249499"/>
    </source>
</evidence>
<dbReference type="AlphaFoldDB" id="A0AAF1K2P6"/>
<proteinExistence type="predicted"/>
<reference evidence="2" key="2">
    <citation type="journal article" date="2023" name="MicrobiologyOpen">
        <title>Genomics of the tumorigenes clade of the family Rhizobiaceae and description of Rhizobium rhododendri sp. nov.</title>
        <authorList>
            <person name="Kuzmanovic N."/>
            <person name="diCenzo G.C."/>
            <person name="Bunk B."/>
            <person name="Sproeer C."/>
            <person name="Fruehling A."/>
            <person name="Neumann-Schaal M."/>
            <person name="Overmann J."/>
            <person name="Smalla K."/>
        </authorList>
    </citation>
    <scope>NUCLEOTIDE SEQUENCE [LARGE SCALE GENOMIC DNA]</scope>
    <source>
        <strain evidence="2">1078</strain>
    </source>
</reference>
<dbReference type="Proteomes" id="UP000249499">
    <property type="component" value="Chromosome"/>
</dbReference>
<keyword evidence="2" id="KW-1185">Reference proteome</keyword>
<evidence type="ECO:0008006" key="3">
    <source>
        <dbReference type="Google" id="ProtNLM"/>
    </source>
</evidence>
<sequence>MRYRTIAAAIVLTTGVSGASYGAEVNEQGAKDLRNSLSAFLPHDIASTFLSVKPIGNRYEVTYDLTKLLDRFPSPDFTISGLKPLTMFAAPAEKGLWNIDGDNSVDISAHSKLGDGPATDIQYQMGSMVYSGVFDPAISYMRSLDATARDFRMSSISGAQKVEAGAAGMTYKFSSIDTAKPGTVDMIASGAMPSFYEKIAGQASGNAEMKADNLTFDAKATGVPINALRDLIRFAFEHAEAKKLSKSGGEKFQKLVRNALPLFGSLEETAVASNLSVLTDVGTASLDKLTYSFKMNGLTEASSIGFGLRAEKLKLASGLVPEGYEALVPDTTVVEVGIPDMNFAAAADMLLKTDFSTPEGLSTENGRKIGSAIFPTDKLTIDFPEISAVSSVYDISVSGKVVSNLQQTNRYALQMSVLSRDYDKTIAFVQNAAKTDAELNQISFGMMMAKGFAKTDPDGRQRWDVTVTEDGAFTVNGQVITPAK</sequence>
<name>A0AAF1K2P6_9HYPH</name>
<reference evidence="1 2" key="1">
    <citation type="journal article" date="2018" name="Sci. Rep.">
        <title>Rhizobium tumorigenes sp. nov., a novel plant tumorigenic bacterium isolated from cane gall tumors on thornless blackberry.</title>
        <authorList>
            <person name="Kuzmanovi N."/>
            <person name="Smalla K."/>
            <person name="Gronow S."/>
            <person name="PuBawska J."/>
        </authorList>
    </citation>
    <scope>NUCLEOTIDE SEQUENCE [LARGE SCALE GENOMIC DNA]</scope>
    <source>
        <strain evidence="1 2">1078</strain>
    </source>
</reference>
<evidence type="ECO:0000313" key="1">
    <source>
        <dbReference type="EMBL" id="WFR94190.1"/>
    </source>
</evidence>
<gene>
    <name evidence="1" type="ORF">PR017_10065</name>
</gene>